<feature type="transmembrane region" description="Helical" evidence="1">
    <location>
        <begin position="6"/>
        <end position="25"/>
    </location>
</feature>
<feature type="transmembrane region" description="Helical" evidence="1">
    <location>
        <begin position="422"/>
        <end position="442"/>
    </location>
</feature>
<accession>A0A0C9RT69</accession>
<name>A0A0C9RT69_9HYME</name>
<gene>
    <name evidence="2" type="ORF">g.38843</name>
</gene>
<organism evidence="2">
    <name type="scientific">Fopius arisanus</name>
    <dbReference type="NCBI Taxonomy" id="64838"/>
    <lineage>
        <taxon>Eukaryota</taxon>
        <taxon>Metazoa</taxon>
        <taxon>Ecdysozoa</taxon>
        <taxon>Arthropoda</taxon>
        <taxon>Hexapoda</taxon>
        <taxon>Insecta</taxon>
        <taxon>Pterygota</taxon>
        <taxon>Neoptera</taxon>
        <taxon>Endopterygota</taxon>
        <taxon>Hymenoptera</taxon>
        <taxon>Apocrita</taxon>
        <taxon>Ichneumonoidea</taxon>
        <taxon>Braconidae</taxon>
        <taxon>Opiinae</taxon>
        <taxon>Fopius</taxon>
    </lineage>
</organism>
<feature type="transmembrane region" description="Helical" evidence="1">
    <location>
        <begin position="37"/>
        <end position="57"/>
    </location>
</feature>
<dbReference type="EMBL" id="GBYB01011895">
    <property type="protein sequence ID" value="JAG81662.1"/>
    <property type="molecule type" value="Transcribed_RNA"/>
</dbReference>
<reference evidence="2" key="1">
    <citation type="submission" date="2015-01" db="EMBL/GenBank/DDBJ databases">
        <title>Transcriptome Assembly of Fopius arisanus.</title>
        <authorList>
            <person name="Geib S."/>
        </authorList>
    </citation>
    <scope>NUCLEOTIDE SEQUENCE</scope>
</reference>
<keyword evidence="1" id="KW-1133">Transmembrane helix</keyword>
<dbReference type="AlphaFoldDB" id="A0A0C9RT69"/>
<proteinExistence type="predicted"/>
<feature type="transmembrane region" description="Helical" evidence="1">
    <location>
        <begin position="531"/>
        <end position="552"/>
    </location>
</feature>
<evidence type="ECO:0000313" key="2">
    <source>
        <dbReference type="EMBL" id="JAG81662.1"/>
    </source>
</evidence>
<evidence type="ECO:0000256" key="1">
    <source>
        <dbReference type="SAM" id="Phobius"/>
    </source>
</evidence>
<keyword evidence="1" id="KW-0812">Transmembrane</keyword>
<keyword evidence="1" id="KW-0472">Membrane</keyword>
<protein>
    <submittedName>
        <fullName evidence="2">Uncharacterized protein</fullName>
    </submittedName>
</protein>
<sequence>MNSIVFGFAGSVLALSSLLSFFFLMKRNSNRCITSSLSILITSDILSSILISIILFYNQYKGIMLQGTERSPKKDIMNLLKTINGTNEQEHEMTNCDSQIILMNYSLFMIPFANSFISLLSMSIQCNYNVEMFYRKCKNFMNLGVSHQTKETLFTNIADRNNTVTVVSVTSQWMIPILSAMILLFSGYEKSMDIDSVDMTCTFTTNFPFESCYFDTKDDSIEISNSTRYLLADQHNYINELALEKFQPNSSASDEIVSKVYSIVESALSSSGVQVHRPEQYYDVAELSNVTSFMKTPHGENGEDEVNVFDDLMKNESVQYIINTSTESGMNNLGVSSITATKSTNTTTDAEILKDIVQKIYSTKFKIKNRVRPQLVSKGRSYMDTADQILVVDTSIGIDGRNLTVSTCMKNQCIISVNFLKIHLFLLMIFIYFGPILASTILHMRSHYVCSNVLEKLEMSGRIESSASTGSNSSSPSKPSNFGWLGAQNGQAEEGEISNDKVQEIKRKVSSHSMKNPLVEMEKLSSIFRKSLISGVALWTPMFLVVLIKVFLCSDLPTWLLQFFYLVAISFGAVRNYFNLAVWKSSEILMNGFRKKNIVHPTSESLASGSK</sequence>
<feature type="transmembrane region" description="Helical" evidence="1">
    <location>
        <begin position="558"/>
        <end position="578"/>
    </location>
</feature>